<dbReference type="PROSITE" id="PS50041">
    <property type="entry name" value="C_TYPE_LECTIN_2"/>
    <property type="match status" value="3"/>
</dbReference>
<keyword evidence="1" id="KW-0430">Lectin</keyword>
<dbReference type="PANTHER" id="PTHR22803">
    <property type="entry name" value="MANNOSE, PHOSPHOLIPASE, LECTIN RECEPTOR RELATED"/>
    <property type="match status" value="1"/>
</dbReference>
<dbReference type="InterPro" id="IPR018378">
    <property type="entry name" value="C-type_lectin_CS"/>
</dbReference>
<feature type="domain" description="C-type lectin" evidence="3">
    <location>
        <begin position="144"/>
        <end position="212"/>
    </location>
</feature>
<comment type="caution">
    <text evidence="4">The sequence shown here is derived from an EMBL/GenBank/DDBJ whole genome shotgun (WGS) entry which is preliminary data.</text>
</comment>
<gene>
    <name evidence="4" type="ORF">Z043_120656</name>
</gene>
<dbReference type="SUPFAM" id="SSF56436">
    <property type="entry name" value="C-type lectin-like"/>
    <property type="match status" value="3"/>
</dbReference>
<name>A0A0P7UNU7_SCLFO</name>
<dbReference type="EMBL" id="JARO02009790">
    <property type="protein sequence ID" value="KPP61268.1"/>
    <property type="molecule type" value="Genomic_DNA"/>
</dbReference>
<evidence type="ECO:0000259" key="3">
    <source>
        <dbReference type="PROSITE" id="PS50041"/>
    </source>
</evidence>
<dbReference type="InterPro" id="IPR016187">
    <property type="entry name" value="CTDL_fold"/>
</dbReference>
<protein>
    <submittedName>
        <fullName evidence="4">C-type mannose receptor 2-like</fullName>
    </submittedName>
</protein>
<feature type="domain" description="C-type lectin" evidence="3">
    <location>
        <begin position="18"/>
        <end position="92"/>
    </location>
</feature>
<dbReference type="Proteomes" id="UP000034805">
    <property type="component" value="Unassembled WGS sequence"/>
</dbReference>
<proteinExistence type="predicted"/>
<evidence type="ECO:0000313" key="5">
    <source>
        <dbReference type="Proteomes" id="UP000034805"/>
    </source>
</evidence>
<evidence type="ECO:0000313" key="4">
    <source>
        <dbReference type="EMBL" id="KPP61268.1"/>
    </source>
</evidence>
<dbReference type="AlphaFoldDB" id="A0A0P7UNU7"/>
<dbReference type="InterPro" id="IPR001304">
    <property type="entry name" value="C-type_lectin-like"/>
</dbReference>
<sequence>MVQVNVCRETTLQMRYSFDTSCYYISSEEKNWTESQQDCEQRGVNLAIINSREEQEFINTFNKRIWIGLTYRDEERSWKWVDGTELTRDQLWTNYSSLVTERNQLSTSYIQSTAERDELQKHLSNCQANEKKTKQVYPEGWRNFRFRCYYISREKKSWSDSQQFCRWRGADLVIINTREEQDFIKNFHKKVWIGLTDRDKEGSWKWVDGTQLTTACYYISAEKKSWADSQLFCRERGANLVIIDSSEKQMFVNSFKELFWIGLSDKMTEGTWKWVDGTTLLKGKGNWRNGQPDDYRKDEDCAETQYISGDPQAVWNDSPCNNERCWICEGRPLNVRIF</sequence>
<dbReference type="InterPro" id="IPR050111">
    <property type="entry name" value="C-type_lectin/snaclec_domain"/>
</dbReference>
<organism evidence="4 5">
    <name type="scientific">Scleropages formosus</name>
    <name type="common">Asian bonytongue</name>
    <name type="synonym">Osteoglossum formosum</name>
    <dbReference type="NCBI Taxonomy" id="113540"/>
    <lineage>
        <taxon>Eukaryota</taxon>
        <taxon>Metazoa</taxon>
        <taxon>Chordata</taxon>
        <taxon>Craniata</taxon>
        <taxon>Vertebrata</taxon>
        <taxon>Euteleostomi</taxon>
        <taxon>Actinopterygii</taxon>
        <taxon>Neopterygii</taxon>
        <taxon>Teleostei</taxon>
        <taxon>Osteoglossocephala</taxon>
        <taxon>Osteoglossomorpha</taxon>
        <taxon>Osteoglossiformes</taxon>
        <taxon>Osteoglossidae</taxon>
        <taxon>Scleropages</taxon>
    </lineage>
</organism>
<feature type="domain" description="C-type lectin" evidence="3">
    <location>
        <begin position="212"/>
        <end position="329"/>
    </location>
</feature>
<evidence type="ECO:0000256" key="2">
    <source>
        <dbReference type="ARBA" id="ARBA00023157"/>
    </source>
</evidence>
<dbReference type="SMART" id="SM00034">
    <property type="entry name" value="CLECT"/>
    <property type="match status" value="3"/>
</dbReference>
<dbReference type="Gene3D" id="3.10.100.10">
    <property type="entry name" value="Mannose-Binding Protein A, subunit A"/>
    <property type="match status" value="3"/>
</dbReference>
<accession>A0A0P7UNU7</accession>
<dbReference type="InterPro" id="IPR033989">
    <property type="entry name" value="CD209-like_CTLD"/>
</dbReference>
<dbReference type="CDD" id="cd03590">
    <property type="entry name" value="CLECT_DC-SIGN_like"/>
    <property type="match status" value="1"/>
</dbReference>
<dbReference type="PROSITE" id="PS00615">
    <property type="entry name" value="C_TYPE_LECTIN_1"/>
    <property type="match status" value="1"/>
</dbReference>
<dbReference type="Pfam" id="PF00059">
    <property type="entry name" value="Lectin_C"/>
    <property type="match status" value="3"/>
</dbReference>
<keyword evidence="4" id="KW-0675">Receptor</keyword>
<dbReference type="InterPro" id="IPR016186">
    <property type="entry name" value="C-type_lectin-like/link_sf"/>
</dbReference>
<evidence type="ECO:0000256" key="1">
    <source>
        <dbReference type="ARBA" id="ARBA00022734"/>
    </source>
</evidence>
<dbReference type="GO" id="GO:0030246">
    <property type="term" value="F:carbohydrate binding"/>
    <property type="evidence" value="ECO:0007669"/>
    <property type="project" value="UniProtKB-KW"/>
</dbReference>
<keyword evidence="2" id="KW-1015">Disulfide bond</keyword>
<reference evidence="4 5" key="1">
    <citation type="submission" date="2015-08" db="EMBL/GenBank/DDBJ databases">
        <title>The genome of the Asian arowana (Scleropages formosus).</title>
        <authorList>
            <person name="Tan M.H."/>
            <person name="Gan H.M."/>
            <person name="Croft L.J."/>
            <person name="Austin C.M."/>
        </authorList>
    </citation>
    <scope>NUCLEOTIDE SEQUENCE [LARGE SCALE GENOMIC DNA]</scope>
    <source>
        <strain evidence="4">Aro1</strain>
    </source>
</reference>